<name>A0A0S6UAU2_CLOBO</name>
<dbReference type="EMBL" id="DF384213">
    <property type="protein sequence ID" value="GAE03826.1"/>
    <property type="molecule type" value="Genomic_DNA"/>
</dbReference>
<protein>
    <submittedName>
        <fullName evidence="1">ISBma2, transposase</fullName>
    </submittedName>
</protein>
<evidence type="ECO:0000313" key="1">
    <source>
        <dbReference type="EMBL" id="GAE03826.1"/>
    </source>
</evidence>
<organism evidence="1">
    <name type="scientific">Clostridium botulinum B str. Osaka05</name>
    <dbReference type="NCBI Taxonomy" id="1407017"/>
    <lineage>
        <taxon>Bacteria</taxon>
        <taxon>Bacillati</taxon>
        <taxon>Bacillota</taxon>
        <taxon>Clostridia</taxon>
        <taxon>Eubacteriales</taxon>
        <taxon>Clostridiaceae</taxon>
        <taxon>Clostridium</taxon>
    </lineage>
</organism>
<reference evidence="1" key="1">
    <citation type="submission" date="2013-10" db="EMBL/GenBank/DDBJ databases">
        <title>Draft genome sequence of Clostridium botulinum type B strain Osaka05.</title>
        <authorList>
            <person name="Sakaguchi Y."/>
            <person name="Hosomi K."/>
            <person name="Uchiyama J."/>
            <person name="Ogura Y."/>
            <person name="Sakaguchi M."/>
            <person name="Kohda T."/>
            <person name="Mukamoto M."/>
            <person name="Misawa N."/>
            <person name="Matsuzaki S."/>
            <person name="Hayashi T."/>
            <person name="Kozaki S."/>
        </authorList>
    </citation>
    <scope>NUCLEOTIDE SEQUENCE</scope>
    <source>
        <strain evidence="1">Osaka05</strain>
    </source>
</reference>
<dbReference type="HOGENOM" id="CLU_3006218_0_0_9"/>
<gene>
    <name evidence="1" type="ORF">CBO05C_3516</name>
</gene>
<dbReference type="AlphaFoldDB" id="A0A0S6UAU2"/>
<dbReference type="RefSeq" id="WP_425337353.1">
    <property type="nucleotide sequence ID" value="NZ_DF384213.1"/>
</dbReference>
<sequence length="56" mass="6764">MLTNSKEKQNKFIKESITKSTKEYFHELEKDINEDRVNHGKKPLKKEKIFILIIIF</sequence>
<dbReference type="Proteomes" id="UP000054164">
    <property type="component" value="Unassembled WGS sequence"/>
</dbReference>
<proteinExistence type="predicted"/>
<accession>A0A0S6UAU2</accession>